<protein>
    <submittedName>
        <fullName evidence="2">DUF1427 family protein</fullName>
    </submittedName>
</protein>
<comment type="caution">
    <text evidence="2">The sequence shown here is derived from an EMBL/GenBank/DDBJ whole genome shotgun (WGS) entry which is preliminary data.</text>
</comment>
<sequence>MDITLTILALITGAIAGGLFAFFNVPIPAPPEFSGVMGIVGVYVGYKLISRFEIGYDIVAALGL</sequence>
<gene>
    <name evidence="2" type="ORF">AArcSt2_05730</name>
</gene>
<proteinExistence type="predicted"/>
<accession>A0AAE3FVN5</accession>
<dbReference type="AlphaFoldDB" id="A0AAE3FVN5"/>
<keyword evidence="1" id="KW-0472">Membrane</keyword>
<dbReference type="InterPro" id="IPR020017">
    <property type="entry name" value="XapX_domain"/>
</dbReference>
<reference evidence="2" key="2">
    <citation type="submission" date="2022-02" db="EMBL/GenBank/DDBJ databases">
        <authorList>
            <person name="Elcheninov A.G."/>
            <person name="Sorokin D.Y."/>
            <person name="Kublanov I.V."/>
        </authorList>
    </citation>
    <scope>NUCLEOTIDE SEQUENCE</scope>
    <source>
        <strain evidence="2">AArc-St2</strain>
    </source>
</reference>
<evidence type="ECO:0000256" key="1">
    <source>
        <dbReference type="SAM" id="Phobius"/>
    </source>
</evidence>
<dbReference type="RefSeq" id="WP_174651931.1">
    <property type="nucleotide sequence ID" value="NZ_JAKRVX010000002.1"/>
</dbReference>
<organism evidence="2 3">
    <name type="scientific">Natronocalculus amylovorans</name>
    <dbReference type="NCBI Taxonomy" id="2917812"/>
    <lineage>
        <taxon>Archaea</taxon>
        <taxon>Methanobacteriati</taxon>
        <taxon>Methanobacteriota</taxon>
        <taxon>Stenosarchaea group</taxon>
        <taxon>Halobacteria</taxon>
        <taxon>Halobacteriales</taxon>
        <taxon>Haloferacaceae</taxon>
        <taxon>Natronocalculus</taxon>
    </lineage>
</organism>
<feature type="transmembrane region" description="Helical" evidence="1">
    <location>
        <begin position="7"/>
        <end position="27"/>
    </location>
</feature>
<dbReference type="NCBIfam" id="TIGR03510">
    <property type="entry name" value="XapX"/>
    <property type="match status" value="1"/>
</dbReference>
<name>A0AAE3FVN5_9EURY</name>
<keyword evidence="3" id="KW-1185">Reference proteome</keyword>
<reference evidence="2" key="1">
    <citation type="journal article" date="2022" name="Syst. Appl. Microbiol.">
        <title>Natronocalculus amylovorans gen. nov., sp. nov., and Natranaeroarchaeum aerophilus sp. nov., dominant culturable amylolytic natronoarchaea from hypersaline soda lakes in southwestern Siberia.</title>
        <authorList>
            <person name="Sorokin D.Y."/>
            <person name="Elcheninov A.G."/>
            <person name="Khizhniak T.V."/>
            <person name="Koenen M."/>
            <person name="Bale N.J."/>
            <person name="Damste J.S.S."/>
            <person name="Kublanov I.V."/>
        </authorList>
    </citation>
    <scope>NUCLEOTIDE SEQUENCE</scope>
    <source>
        <strain evidence="2">AArc-St2</strain>
    </source>
</reference>
<feature type="transmembrane region" description="Helical" evidence="1">
    <location>
        <begin position="33"/>
        <end position="49"/>
    </location>
</feature>
<dbReference type="Proteomes" id="UP001203207">
    <property type="component" value="Unassembled WGS sequence"/>
</dbReference>
<dbReference type="EMBL" id="JAKRVX010000002">
    <property type="protein sequence ID" value="MCL9816442.1"/>
    <property type="molecule type" value="Genomic_DNA"/>
</dbReference>
<keyword evidence="1" id="KW-1133">Transmembrane helix</keyword>
<evidence type="ECO:0000313" key="2">
    <source>
        <dbReference type="EMBL" id="MCL9816442.1"/>
    </source>
</evidence>
<keyword evidence="1" id="KW-0812">Transmembrane</keyword>
<evidence type="ECO:0000313" key="3">
    <source>
        <dbReference type="Proteomes" id="UP001203207"/>
    </source>
</evidence>